<evidence type="ECO:0000256" key="1">
    <source>
        <dbReference type="ARBA" id="ARBA00011631"/>
    </source>
</evidence>
<evidence type="ECO:0000313" key="6">
    <source>
        <dbReference type="EMBL" id="GGP20056.1"/>
    </source>
</evidence>
<keyword evidence="3" id="KW-0560">Oxidoreductase</keyword>
<evidence type="ECO:0000259" key="5">
    <source>
        <dbReference type="Pfam" id="PF02775"/>
    </source>
</evidence>
<name>A0A830GUZ3_9CREN</name>
<dbReference type="InterPro" id="IPR051479">
    <property type="entry name" value="PorB-like"/>
</dbReference>
<protein>
    <recommendedName>
        <fullName evidence="2">2-oxoacid oxidoreductase (ferredoxin)</fullName>
        <ecNumber evidence="2">1.2.7.11</ecNumber>
    </recommendedName>
</protein>
<comment type="caution">
    <text evidence="6">The sequence shown here is derived from an EMBL/GenBank/DDBJ whole genome shotgun (WGS) entry which is preliminary data.</text>
</comment>
<keyword evidence="7" id="KW-1185">Reference proteome</keyword>
<dbReference type="Proteomes" id="UP000610960">
    <property type="component" value="Unassembled WGS sequence"/>
</dbReference>
<comment type="catalytic activity">
    <reaction evidence="4">
        <text>a 2-oxocarboxylate + 2 oxidized [2Fe-2S]-[ferredoxin] + CoA = an acyl-CoA + 2 reduced [2Fe-2S]-[ferredoxin] + CO2 + H(+)</text>
        <dbReference type="Rhea" id="RHEA:42316"/>
        <dbReference type="Rhea" id="RHEA-COMP:10000"/>
        <dbReference type="Rhea" id="RHEA-COMP:10001"/>
        <dbReference type="ChEBI" id="CHEBI:15378"/>
        <dbReference type="ChEBI" id="CHEBI:16526"/>
        <dbReference type="ChEBI" id="CHEBI:33737"/>
        <dbReference type="ChEBI" id="CHEBI:33738"/>
        <dbReference type="ChEBI" id="CHEBI:35179"/>
        <dbReference type="ChEBI" id="CHEBI:57287"/>
        <dbReference type="ChEBI" id="CHEBI:58342"/>
        <dbReference type="EC" id="1.2.7.11"/>
    </reaction>
</comment>
<reference evidence="6" key="2">
    <citation type="submission" date="2020-09" db="EMBL/GenBank/DDBJ databases">
        <authorList>
            <person name="Sun Q."/>
            <person name="Ohkuma M."/>
        </authorList>
    </citation>
    <scope>NUCLEOTIDE SEQUENCE</scope>
    <source>
        <strain evidence="6">JCM 10088</strain>
    </source>
</reference>
<dbReference type="GO" id="GO:0018491">
    <property type="term" value="F:2-oxobutyrate synthase activity"/>
    <property type="evidence" value="ECO:0007669"/>
    <property type="project" value="UniProtKB-ARBA"/>
</dbReference>
<feature type="domain" description="Thiamine pyrophosphate enzyme TPP-binding" evidence="5">
    <location>
        <begin position="53"/>
        <end position="223"/>
    </location>
</feature>
<dbReference type="PANTHER" id="PTHR42897:SF2">
    <property type="entry name" value="PYRUVATE SYNTHASE SUBUNIT PORB"/>
    <property type="match status" value="1"/>
</dbReference>
<evidence type="ECO:0000256" key="2">
    <source>
        <dbReference type="ARBA" id="ARBA00012691"/>
    </source>
</evidence>
<dbReference type="AlphaFoldDB" id="A0A830GUZ3"/>
<accession>A0A830GUZ3</accession>
<dbReference type="Gene3D" id="3.40.50.970">
    <property type="match status" value="2"/>
</dbReference>
<gene>
    <name evidence="6" type="ORF">GCM10007981_06590</name>
</gene>
<evidence type="ECO:0000313" key="7">
    <source>
        <dbReference type="Proteomes" id="UP000610960"/>
    </source>
</evidence>
<organism evidence="6 7">
    <name type="scientific">Thermocladium modestius</name>
    <dbReference type="NCBI Taxonomy" id="62609"/>
    <lineage>
        <taxon>Archaea</taxon>
        <taxon>Thermoproteota</taxon>
        <taxon>Thermoprotei</taxon>
        <taxon>Thermoproteales</taxon>
        <taxon>Thermoproteaceae</taxon>
        <taxon>Thermocladium</taxon>
    </lineage>
</organism>
<dbReference type="GO" id="GO:0030976">
    <property type="term" value="F:thiamine pyrophosphate binding"/>
    <property type="evidence" value="ECO:0007669"/>
    <property type="project" value="InterPro"/>
</dbReference>
<reference evidence="6" key="1">
    <citation type="journal article" date="2014" name="Int. J. Syst. Evol. Microbiol.">
        <title>Complete genome sequence of Corynebacterium casei LMG S-19264T (=DSM 44701T), isolated from a smear-ripened cheese.</title>
        <authorList>
            <consortium name="US DOE Joint Genome Institute (JGI-PGF)"/>
            <person name="Walter F."/>
            <person name="Albersmeier A."/>
            <person name="Kalinowski J."/>
            <person name="Ruckert C."/>
        </authorList>
    </citation>
    <scope>NUCLEOTIDE SEQUENCE</scope>
    <source>
        <strain evidence="6">JCM 10088</strain>
    </source>
</reference>
<dbReference type="EMBL" id="BMNL01000002">
    <property type="protein sequence ID" value="GGP20056.1"/>
    <property type="molecule type" value="Genomic_DNA"/>
</dbReference>
<evidence type="ECO:0000256" key="3">
    <source>
        <dbReference type="ARBA" id="ARBA00023002"/>
    </source>
</evidence>
<evidence type="ECO:0000256" key="4">
    <source>
        <dbReference type="ARBA" id="ARBA00048893"/>
    </source>
</evidence>
<proteinExistence type="predicted"/>
<dbReference type="CDD" id="cd03376">
    <property type="entry name" value="TPP_PFOR_porB_like"/>
    <property type="match status" value="1"/>
</dbReference>
<sequence>MMQEGRQIRTIKDLPREERFAPGHAMCAGCGAAIAMRWLNKYIGDNAIIANATGCVEVTTTTYPYTAWRNPWIHVAFENAAAVASGLRKGIDVLKRKGAWKNGDTRIVVVGGDGGTVDIGLQSLSGMLERGDKVMYFLYDNEAYMNTGIQRSGATPMYAWTTTTPVGHVLHGKPQMKKDIFDIVLAHGIKYAATATISDVIDMSNKIRKAMDYSEEGPTFIHVLSPCPPGWKYDESKTVEVAKKAIETAYWINLEYDHGVWSVTTKVPVRKPVSEFLRMQGRFSHLTQGEVEEIQKWVDARVASVNKLVGKEVIGPVKER</sequence>
<dbReference type="GO" id="GO:0019164">
    <property type="term" value="F:pyruvate synthase activity"/>
    <property type="evidence" value="ECO:0007669"/>
    <property type="project" value="UniProtKB-ARBA"/>
</dbReference>
<dbReference type="SUPFAM" id="SSF52518">
    <property type="entry name" value="Thiamin diphosphate-binding fold (THDP-binding)"/>
    <property type="match status" value="1"/>
</dbReference>
<dbReference type="InterPro" id="IPR011766">
    <property type="entry name" value="TPP_enzyme_TPP-bd"/>
</dbReference>
<dbReference type="PANTHER" id="PTHR42897">
    <property type="entry name" value="PYRUVATE SYNTHASE SUBUNIT PORB"/>
    <property type="match status" value="1"/>
</dbReference>
<dbReference type="Pfam" id="PF02775">
    <property type="entry name" value="TPP_enzyme_C"/>
    <property type="match status" value="1"/>
</dbReference>
<dbReference type="InterPro" id="IPR029061">
    <property type="entry name" value="THDP-binding"/>
</dbReference>
<comment type="subunit">
    <text evidence="1">Heterodimer composed of an alpha and a beta subunit.</text>
</comment>
<dbReference type="EC" id="1.2.7.11" evidence="2"/>